<keyword evidence="2 8" id="KW-0808">Transferase</keyword>
<organism evidence="10 11">
    <name type="scientific">Candidatus Geothrix skivensis</name>
    <dbReference type="NCBI Taxonomy" id="2954439"/>
    <lineage>
        <taxon>Bacteria</taxon>
        <taxon>Pseudomonadati</taxon>
        <taxon>Acidobacteriota</taxon>
        <taxon>Holophagae</taxon>
        <taxon>Holophagales</taxon>
        <taxon>Holophagaceae</taxon>
        <taxon>Geothrix</taxon>
    </lineage>
</organism>
<accession>A0A9D7SH65</accession>
<evidence type="ECO:0000256" key="7">
    <source>
        <dbReference type="ARBA" id="ARBA00047326"/>
    </source>
</evidence>
<dbReference type="Proteomes" id="UP000886657">
    <property type="component" value="Unassembled WGS sequence"/>
</dbReference>
<dbReference type="PANTHER" id="PTHR10949">
    <property type="entry name" value="LIPOYL SYNTHASE"/>
    <property type="match status" value="1"/>
</dbReference>
<dbReference type="Gene3D" id="3.20.20.70">
    <property type="entry name" value="Aldolase class I"/>
    <property type="match status" value="1"/>
</dbReference>
<dbReference type="NCBIfam" id="NF004019">
    <property type="entry name" value="PRK05481.1"/>
    <property type="match status" value="1"/>
</dbReference>
<dbReference type="SFLD" id="SFLDG01058">
    <property type="entry name" value="lipoyl_synthase_like"/>
    <property type="match status" value="1"/>
</dbReference>
<keyword evidence="5 8" id="KW-0408">Iron</keyword>
<keyword evidence="6 8" id="KW-0411">Iron-sulfur</keyword>
<evidence type="ECO:0000256" key="6">
    <source>
        <dbReference type="ARBA" id="ARBA00023014"/>
    </source>
</evidence>
<proteinExistence type="inferred from homology"/>
<evidence type="ECO:0000256" key="8">
    <source>
        <dbReference type="HAMAP-Rule" id="MF_00206"/>
    </source>
</evidence>
<feature type="binding site" evidence="8">
    <location>
        <position position="49"/>
    </location>
    <ligand>
        <name>[4Fe-4S] cluster</name>
        <dbReference type="ChEBI" id="CHEBI:49883"/>
        <label>1</label>
    </ligand>
</feature>
<dbReference type="InterPro" id="IPR006638">
    <property type="entry name" value="Elp3/MiaA/NifB-like_rSAM"/>
</dbReference>
<dbReference type="SUPFAM" id="SSF102114">
    <property type="entry name" value="Radical SAM enzymes"/>
    <property type="match status" value="1"/>
</dbReference>
<comment type="cofactor">
    <cofactor evidence="8">
        <name>[4Fe-4S] cluster</name>
        <dbReference type="ChEBI" id="CHEBI:49883"/>
    </cofactor>
    <text evidence="8">Binds 2 [4Fe-4S] clusters per subunit. One cluster is coordinated with 3 cysteines and an exchangeable S-adenosyl-L-methionine.</text>
</comment>
<reference evidence="10" key="1">
    <citation type="submission" date="2020-10" db="EMBL/GenBank/DDBJ databases">
        <title>Connecting structure to function with the recovery of over 1000 high-quality activated sludge metagenome-assembled genomes encoding full-length rRNA genes using long-read sequencing.</title>
        <authorList>
            <person name="Singleton C.M."/>
            <person name="Petriglieri F."/>
            <person name="Kristensen J.M."/>
            <person name="Kirkegaard R.H."/>
            <person name="Michaelsen T.Y."/>
            <person name="Andersen M.H."/>
            <person name="Karst S.M."/>
            <person name="Dueholm M.S."/>
            <person name="Nielsen P.H."/>
            <person name="Albertsen M."/>
        </authorList>
    </citation>
    <scope>NUCLEOTIDE SEQUENCE</scope>
    <source>
        <strain evidence="10">Skiv_18-Q3-R9-52_MAXAC.067</strain>
    </source>
</reference>
<dbReference type="InterPro" id="IPR007197">
    <property type="entry name" value="rSAM"/>
</dbReference>
<evidence type="ECO:0000256" key="4">
    <source>
        <dbReference type="ARBA" id="ARBA00022723"/>
    </source>
</evidence>
<feature type="domain" description="Radical SAM core" evidence="9">
    <location>
        <begin position="61"/>
        <end position="282"/>
    </location>
</feature>
<dbReference type="InterPro" id="IPR003698">
    <property type="entry name" value="Lipoyl_synth"/>
</dbReference>
<feature type="binding site" evidence="8">
    <location>
        <position position="293"/>
    </location>
    <ligand>
        <name>[4Fe-4S] cluster</name>
        <dbReference type="ChEBI" id="CHEBI:49883"/>
        <label>1</label>
    </ligand>
</feature>
<evidence type="ECO:0000256" key="2">
    <source>
        <dbReference type="ARBA" id="ARBA00022679"/>
    </source>
</evidence>
<dbReference type="Pfam" id="PF04055">
    <property type="entry name" value="Radical_SAM"/>
    <property type="match status" value="1"/>
</dbReference>
<dbReference type="AlphaFoldDB" id="A0A9D7SH65"/>
<dbReference type="InterPro" id="IPR058240">
    <property type="entry name" value="rSAM_sf"/>
</dbReference>
<keyword evidence="3 8" id="KW-0949">S-adenosyl-L-methionine</keyword>
<comment type="subcellular location">
    <subcellularLocation>
        <location evidence="8">Cytoplasm</location>
    </subcellularLocation>
</comment>
<protein>
    <recommendedName>
        <fullName evidence="8">Lipoyl synthase</fullName>
        <ecNumber evidence="8">2.8.1.8</ecNumber>
    </recommendedName>
    <alternativeName>
        <fullName evidence="8">Lip-syn</fullName>
        <shortName evidence="8">LS</shortName>
    </alternativeName>
    <alternativeName>
        <fullName evidence="8">Lipoate synthase</fullName>
    </alternativeName>
    <alternativeName>
        <fullName evidence="8">Lipoic acid synthase</fullName>
    </alternativeName>
    <alternativeName>
        <fullName evidence="8">Sulfur insertion protein LipA</fullName>
    </alternativeName>
</protein>
<dbReference type="Pfam" id="PF16881">
    <property type="entry name" value="LIAS_N"/>
    <property type="match status" value="1"/>
</dbReference>
<dbReference type="CDD" id="cd01335">
    <property type="entry name" value="Radical_SAM"/>
    <property type="match status" value="1"/>
</dbReference>
<comment type="catalytic activity">
    <reaction evidence="7 8">
        <text>[[Fe-S] cluster scaffold protein carrying a second [4Fe-4S](2+) cluster] + N(6)-octanoyl-L-lysyl-[protein] + 2 oxidized [2Fe-2S]-[ferredoxin] + 2 S-adenosyl-L-methionine + 4 H(+) = [[Fe-S] cluster scaffold protein] + N(6)-[(R)-dihydrolipoyl]-L-lysyl-[protein] + 4 Fe(3+) + 2 hydrogen sulfide + 2 5'-deoxyadenosine + 2 L-methionine + 2 reduced [2Fe-2S]-[ferredoxin]</text>
        <dbReference type="Rhea" id="RHEA:16585"/>
        <dbReference type="Rhea" id="RHEA-COMP:9928"/>
        <dbReference type="Rhea" id="RHEA-COMP:10000"/>
        <dbReference type="Rhea" id="RHEA-COMP:10001"/>
        <dbReference type="Rhea" id="RHEA-COMP:10475"/>
        <dbReference type="Rhea" id="RHEA-COMP:14568"/>
        <dbReference type="Rhea" id="RHEA-COMP:14569"/>
        <dbReference type="ChEBI" id="CHEBI:15378"/>
        <dbReference type="ChEBI" id="CHEBI:17319"/>
        <dbReference type="ChEBI" id="CHEBI:29034"/>
        <dbReference type="ChEBI" id="CHEBI:29919"/>
        <dbReference type="ChEBI" id="CHEBI:33722"/>
        <dbReference type="ChEBI" id="CHEBI:33737"/>
        <dbReference type="ChEBI" id="CHEBI:33738"/>
        <dbReference type="ChEBI" id="CHEBI:57844"/>
        <dbReference type="ChEBI" id="CHEBI:59789"/>
        <dbReference type="ChEBI" id="CHEBI:78809"/>
        <dbReference type="ChEBI" id="CHEBI:83100"/>
        <dbReference type="EC" id="2.8.1.8"/>
    </reaction>
</comment>
<dbReference type="GO" id="GO:0046872">
    <property type="term" value="F:metal ion binding"/>
    <property type="evidence" value="ECO:0007669"/>
    <property type="project" value="UniProtKB-KW"/>
</dbReference>
<comment type="similarity">
    <text evidence="8">Belongs to the radical SAM superfamily. Lipoyl synthase family.</text>
</comment>
<dbReference type="PROSITE" id="PS51918">
    <property type="entry name" value="RADICAL_SAM"/>
    <property type="match status" value="1"/>
</dbReference>
<dbReference type="NCBIfam" id="TIGR00510">
    <property type="entry name" value="lipA"/>
    <property type="match status" value="1"/>
</dbReference>
<dbReference type="SFLD" id="SFLDF00271">
    <property type="entry name" value="lipoyl_synthase"/>
    <property type="match status" value="1"/>
</dbReference>
<feature type="binding site" evidence="8">
    <location>
        <position position="75"/>
    </location>
    <ligand>
        <name>[4Fe-4S] cluster</name>
        <dbReference type="ChEBI" id="CHEBI:49883"/>
        <label>2</label>
        <note>4Fe-4S-S-AdoMet</note>
    </ligand>
</feature>
<dbReference type="GO" id="GO:0009249">
    <property type="term" value="P:protein lipoylation"/>
    <property type="evidence" value="ECO:0007669"/>
    <property type="project" value="UniProtKB-UniRule"/>
</dbReference>
<keyword evidence="4 8" id="KW-0479">Metal-binding</keyword>
<keyword evidence="1 8" id="KW-0004">4Fe-4S</keyword>
<comment type="pathway">
    <text evidence="8">Protein modification; protein lipoylation via endogenous pathway; protein N(6)-(lipoyl)lysine from octanoyl-[acyl-carrier-protein]: step 2/2.</text>
</comment>
<dbReference type="PIRSF" id="PIRSF005963">
    <property type="entry name" value="Lipoyl_synth"/>
    <property type="match status" value="1"/>
</dbReference>
<evidence type="ECO:0000259" key="9">
    <source>
        <dbReference type="PROSITE" id="PS51918"/>
    </source>
</evidence>
<dbReference type="EC" id="2.8.1.8" evidence="8"/>
<comment type="function">
    <text evidence="8">Catalyzes the radical-mediated insertion of two sulfur atoms into the C-6 and C-8 positions of the octanoyl moiety bound to the lipoyl domains of lipoate-dependent enzymes, thereby converting the octanoylated domains into lipoylated derivatives.</text>
</comment>
<feature type="binding site" evidence="8">
    <location>
        <position position="54"/>
    </location>
    <ligand>
        <name>[4Fe-4S] cluster</name>
        <dbReference type="ChEBI" id="CHEBI:49883"/>
        <label>1</label>
    </ligand>
</feature>
<dbReference type="GO" id="GO:0005737">
    <property type="term" value="C:cytoplasm"/>
    <property type="evidence" value="ECO:0007669"/>
    <property type="project" value="UniProtKB-SubCell"/>
</dbReference>
<dbReference type="PANTHER" id="PTHR10949:SF0">
    <property type="entry name" value="LIPOYL SYNTHASE, MITOCHONDRIAL"/>
    <property type="match status" value="1"/>
</dbReference>
<comment type="caution">
    <text evidence="10">The sequence shown here is derived from an EMBL/GenBank/DDBJ whole genome shotgun (WGS) entry which is preliminary data.</text>
</comment>
<gene>
    <name evidence="8 10" type="primary">lipA</name>
    <name evidence="10" type="ORF">IPP58_13115</name>
</gene>
<dbReference type="HAMAP" id="MF_00206">
    <property type="entry name" value="Lipoyl_synth"/>
    <property type="match status" value="1"/>
</dbReference>
<evidence type="ECO:0000256" key="1">
    <source>
        <dbReference type="ARBA" id="ARBA00022485"/>
    </source>
</evidence>
<dbReference type="NCBIfam" id="NF009544">
    <property type="entry name" value="PRK12928.1"/>
    <property type="match status" value="1"/>
</dbReference>
<feature type="binding site" evidence="8">
    <location>
        <position position="79"/>
    </location>
    <ligand>
        <name>[4Fe-4S] cluster</name>
        <dbReference type="ChEBI" id="CHEBI:49883"/>
        <label>2</label>
        <note>4Fe-4S-S-AdoMet</note>
    </ligand>
</feature>
<evidence type="ECO:0000256" key="3">
    <source>
        <dbReference type="ARBA" id="ARBA00022691"/>
    </source>
</evidence>
<evidence type="ECO:0000313" key="10">
    <source>
        <dbReference type="EMBL" id="MBK9797410.1"/>
    </source>
</evidence>
<keyword evidence="8" id="KW-0963">Cytoplasm</keyword>
<dbReference type="InterPro" id="IPR031691">
    <property type="entry name" value="LIAS_N"/>
</dbReference>
<sequence>MARFSKRAGREVLEGHPRLPEWITKERVKLGELHAMKKGLRDSHLHTVCEEARCPNRAHCFTQGTATFLLMGEVCTRACGFCSIQSGKPRGLDPAEPQETAERVATLGLRFAVLTSVNRDDLPDGGAAHFSETVLAIRRRNPGVGVEVLVPDFLGDLEAVARVVAAGPAVFNHNTETVPSLYPEVRPAGRFERSLRVLSHAKLMGSALYGPSFKTKSGLMLGLGETEAELLTTFEDLAKAQVDILTLGQYLRPTRHQLPVKRYVHPDEFAALGQKAKSYGFTTVYAGPLVRSSFNAHEVAEFEGISIA</sequence>
<dbReference type="SMART" id="SM00729">
    <property type="entry name" value="Elp3"/>
    <property type="match status" value="1"/>
</dbReference>
<dbReference type="InterPro" id="IPR013785">
    <property type="entry name" value="Aldolase_TIM"/>
</dbReference>
<name>A0A9D7SH65_9BACT</name>
<dbReference type="EMBL" id="JADKIO010000009">
    <property type="protein sequence ID" value="MBK9797410.1"/>
    <property type="molecule type" value="Genomic_DNA"/>
</dbReference>
<feature type="binding site" evidence="8">
    <location>
        <position position="60"/>
    </location>
    <ligand>
        <name>[4Fe-4S] cluster</name>
        <dbReference type="ChEBI" id="CHEBI:49883"/>
        <label>1</label>
    </ligand>
</feature>
<dbReference type="GO" id="GO:0051539">
    <property type="term" value="F:4 iron, 4 sulfur cluster binding"/>
    <property type="evidence" value="ECO:0007669"/>
    <property type="project" value="UniProtKB-UniRule"/>
</dbReference>
<dbReference type="SFLD" id="SFLDS00029">
    <property type="entry name" value="Radical_SAM"/>
    <property type="match status" value="1"/>
</dbReference>
<evidence type="ECO:0000313" key="11">
    <source>
        <dbReference type="Proteomes" id="UP000886657"/>
    </source>
</evidence>
<feature type="binding site" evidence="8">
    <location>
        <position position="82"/>
    </location>
    <ligand>
        <name>[4Fe-4S] cluster</name>
        <dbReference type="ChEBI" id="CHEBI:49883"/>
        <label>2</label>
        <note>4Fe-4S-S-AdoMet</note>
    </ligand>
</feature>
<evidence type="ECO:0000256" key="5">
    <source>
        <dbReference type="ARBA" id="ARBA00023004"/>
    </source>
</evidence>
<dbReference type="GO" id="GO:0016992">
    <property type="term" value="F:lipoate synthase activity"/>
    <property type="evidence" value="ECO:0007669"/>
    <property type="project" value="UniProtKB-UniRule"/>
</dbReference>